<gene>
    <name evidence="1" type="ORF">SAMN04488028_101390</name>
</gene>
<name>A0A1M6JZV8_REIAG</name>
<evidence type="ECO:0000313" key="1">
    <source>
        <dbReference type="EMBL" id="SHJ52207.1"/>
    </source>
</evidence>
<dbReference type="Proteomes" id="UP000184474">
    <property type="component" value="Unassembled WGS sequence"/>
</dbReference>
<organism evidence="1 2">
    <name type="scientific">Reichenbachiella agariperforans</name>
    <dbReference type="NCBI Taxonomy" id="156994"/>
    <lineage>
        <taxon>Bacteria</taxon>
        <taxon>Pseudomonadati</taxon>
        <taxon>Bacteroidota</taxon>
        <taxon>Cytophagia</taxon>
        <taxon>Cytophagales</taxon>
        <taxon>Reichenbachiellaceae</taxon>
        <taxon>Reichenbachiella</taxon>
    </lineage>
</organism>
<proteinExistence type="predicted"/>
<dbReference type="STRING" id="156994.SAMN04488028_101390"/>
<reference evidence="2" key="1">
    <citation type="submission" date="2016-11" db="EMBL/GenBank/DDBJ databases">
        <authorList>
            <person name="Varghese N."/>
            <person name="Submissions S."/>
        </authorList>
    </citation>
    <scope>NUCLEOTIDE SEQUENCE [LARGE SCALE GENOMIC DNA]</scope>
    <source>
        <strain evidence="2">DSM 26134</strain>
    </source>
</reference>
<keyword evidence="2" id="KW-1185">Reference proteome</keyword>
<evidence type="ECO:0008006" key="3">
    <source>
        <dbReference type="Google" id="ProtNLM"/>
    </source>
</evidence>
<accession>A0A1M6JZV8</accession>
<sequence>MYKPLSLMGGVVLLLSFSCSPTESFLDEEQGKSNSSSKVEFPTLSSKKPIVRMNYDVESVSHNSYTNGQEDEFFGENNMPYVSRKKFYYEVYEDFSVGYATKKVKATIEGNDLFADKEGFSKVAMVKMFDGQINAYDDKMELLGSKVAKPSFVDEIEYRGSEMSLRDYILSRYSEAHKVGSITLGLIASEANTISNQGNGVVLARMPDRLDAGDVASLREIDSKYEVAYNEILFNEDYGVMVSETGYNFEGEVVDKLTYFYTIDSDSSTSLTSKRYSAKKYLEAESREYISTTDYFYDNVEIETLN</sequence>
<dbReference type="EMBL" id="FRAA01000001">
    <property type="protein sequence ID" value="SHJ52207.1"/>
    <property type="molecule type" value="Genomic_DNA"/>
</dbReference>
<dbReference type="AlphaFoldDB" id="A0A1M6JZV8"/>
<dbReference type="PROSITE" id="PS51257">
    <property type="entry name" value="PROKAR_LIPOPROTEIN"/>
    <property type="match status" value="1"/>
</dbReference>
<evidence type="ECO:0000313" key="2">
    <source>
        <dbReference type="Proteomes" id="UP000184474"/>
    </source>
</evidence>
<protein>
    <recommendedName>
        <fullName evidence="3">Lipoprotein</fullName>
    </recommendedName>
</protein>